<evidence type="ECO:0000313" key="2">
    <source>
        <dbReference type="EMBL" id="GEO33958.1"/>
    </source>
</evidence>
<proteinExistence type="predicted"/>
<keyword evidence="3" id="KW-1185">Reference proteome</keyword>
<dbReference type="Gene3D" id="1.20.1260.10">
    <property type="match status" value="1"/>
</dbReference>
<feature type="domain" description="DUF305" evidence="1">
    <location>
        <begin position="42"/>
        <end position="205"/>
    </location>
</feature>
<dbReference type="RefSeq" id="WP_222595859.1">
    <property type="nucleotide sequence ID" value="NZ_BAAARM010000003.1"/>
</dbReference>
<dbReference type="InterPro" id="IPR012347">
    <property type="entry name" value="Ferritin-like"/>
</dbReference>
<dbReference type="EMBL" id="BJYY01000013">
    <property type="protein sequence ID" value="GEO33958.1"/>
    <property type="molecule type" value="Genomic_DNA"/>
</dbReference>
<evidence type="ECO:0000313" key="3">
    <source>
        <dbReference type="Proteomes" id="UP000321181"/>
    </source>
</evidence>
<reference evidence="2 3" key="1">
    <citation type="submission" date="2019-07" db="EMBL/GenBank/DDBJ databases">
        <title>Whole genome shotgun sequence of Cellulomonas aerilata NBRC 106308.</title>
        <authorList>
            <person name="Hosoyama A."/>
            <person name="Uohara A."/>
            <person name="Ohji S."/>
            <person name="Ichikawa N."/>
        </authorList>
    </citation>
    <scope>NUCLEOTIDE SEQUENCE [LARGE SCALE GENOMIC DNA]</scope>
    <source>
        <strain evidence="2 3">NBRC 106308</strain>
    </source>
</reference>
<accession>A0A512DBV4</accession>
<evidence type="ECO:0000259" key="1">
    <source>
        <dbReference type="Pfam" id="PF03713"/>
    </source>
</evidence>
<sequence length="213" mass="22617">MTRRVTVVVALLVAVALAVGVLLGSVLVRQSPYAVPADTSVDAGFARDMQAHHGQAVELSRLVRDRTDDEAVRQLALDIMLTQDNQAGQMAGWLETWGLPQTSDQPPMTWAGTEHQHAAAASGDAAQGLASMPGWVSSADLARLDAARGVDAERLFLELMIPHHQGGVKMAQIAVDAAQGDQVRALARSIVRSQQAEITVLEDMLADRGGPLS</sequence>
<comment type="caution">
    <text evidence="2">The sequence shown here is derived from an EMBL/GenBank/DDBJ whole genome shotgun (WGS) entry which is preliminary data.</text>
</comment>
<dbReference type="PANTHER" id="PTHR36933">
    <property type="entry name" value="SLL0788 PROTEIN"/>
    <property type="match status" value="1"/>
</dbReference>
<dbReference type="Proteomes" id="UP000321181">
    <property type="component" value="Unassembled WGS sequence"/>
</dbReference>
<protein>
    <submittedName>
        <fullName evidence="2">DUF305 domain-containing protein</fullName>
    </submittedName>
</protein>
<organism evidence="2 3">
    <name type="scientific">Cellulomonas aerilata</name>
    <dbReference type="NCBI Taxonomy" id="515326"/>
    <lineage>
        <taxon>Bacteria</taxon>
        <taxon>Bacillati</taxon>
        <taxon>Actinomycetota</taxon>
        <taxon>Actinomycetes</taxon>
        <taxon>Micrococcales</taxon>
        <taxon>Cellulomonadaceae</taxon>
        <taxon>Cellulomonas</taxon>
    </lineage>
</organism>
<name>A0A512DBV4_9CELL</name>
<dbReference type="Pfam" id="PF03713">
    <property type="entry name" value="DUF305"/>
    <property type="match status" value="1"/>
</dbReference>
<dbReference type="InterPro" id="IPR005183">
    <property type="entry name" value="DUF305_CopM-like"/>
</dbReference>
<gene>
    <name evidence="2" type="ORF">CAE01nite_16830</name>
</gene>
<dbReference type="AlphaFoldDB" id="A0A512DBV4"/>
<dbReference type="PANTHER" id="PTHR36933:SF1">
    <property type="entry name" value="SLL0788 PROTEIN"/>
    <property type="match status" value="1"/>
</dbReference>